<evidence type="ECO:0000313" key="4">
    <source>
        <dbReference type="Proteomes" id="UP001597497"/>
    </source>
</evidence>
<dbReference type="Proteomes" id="UP001597497">
    <property type="component" value="Unassembled WGS sequence"/>
</dbReference>
<reference evidence="4" key="1">
    <citation type="journal article" date="2019" name="Int. J. Syst. Evol. Microbiol.">
        <title>The Global Catalogue of Microorganisms (GCM) 10K type strain sequencing project: providing services to taxonomists for standard genome sequencing and annotation.</title>
        <authorList>
            <consortium name="The Broad Institute Genomics Platform"/>
            <consortium name="The Broad Institute Genome Sequencing Center for Infectious Disease"/>
            <person name="Wu L."/>
            <person name="Ma J."/>
        </authorList>
    </citation>
    <scope>NUCLEOTIDE SEQUENCE [LARGE SCALE GENOMIC DNA]</scope>
    <source>
        <strain evidence="4">KCTC 33676</strain>
    </source>
</reference>
<dbReference type="EMBL" id="JBHUMM010000005">
    <property type="protein sequence ID" value="MFD2670647.1"/>
    <property type="molecule type" value="Genomic_DNA"/>
</dbReference>
<gene>
    <name evidence="3" type="ORF">ACFSUC_03365</name>
</gene>
<sequence>MINDQEITFGVNNINKASYEEFEKKIDELLIDVIAEYTDNDFIDNKKVLSIKESLKVKLISFEDKKEVIDKFDKSLIMKNEKYKKTKINKKERIDKINLLKKQKEKNKVKYKKEDSSIEIPFENYDPSIDELQEYKQKAKEQIKKKETTNTIKKSDSVSILSSYPQGGPSFTDEPCDSSSINPHCGDSQDRLKQKRRFNGVDVSYNWLPYWVSAVTYQVNNSTKKRVVNVKMMWDQTALNNLNIDSNEAIEMEALFYNYGDLSDVPGYGYAYMYTEGEGWSTNLPGGYLDTRDLDPDTEKSYAVGTTYTELMVPEKVYEFTIYGYPIPNYAEQITGGLWQVNIQRGYWFDSTNYWFRQIRGSGDEWYVFNEEYETTAKFKQYHRYNNLFWAPGGFQDYTETNYHDQFRYKESFNPLNTYNSNVYTGSIPSGGYEVYKMQLNTANQIRIKTSSSGSNYDTTLRLYNHNFEEIAYNDDANGSLYSEINQYLAKGDYYVVVEGYSGNQMQSYLSASIVPSIGYESINIGETKYIDIPQNGSKRYVFNANTTGSRDFTTGYWQTNADTYLYLYDSNDNLVASNDDYSGYYSKITHYISTNQTFYIEVRGYNNSAVKCTLTLQ</sequence>
<organism evidence="3 4">
    <name type="scientific">Marinicrinis sediminis</name>
    <dbReference type="NCBI Taxonomy" id="1652465"/>
    <lineage>
        <taxon>Bacteria</taxon>
        <taxon>Bacillati</taxon>
        <taxon>Bacillota</taxon>
        <taxon>Bacilli</taxon>
        <taxon>Bacillales</taxon>
        <taxon>Paenibacillaceae</taxon>
    </lineage>
</organism>
<accession>A0ABW5R961</accession>
<proteinExistence type="predicted"/>
<feature type="coiled-coil region" evidence="1">
    <location>
        <begin position="94"/>
        <end position="149"/>
    </location>
</feature>
<evidence type="ECO:0000256" key="1">
    <source>
        <dbReference type="SAM" id="Coils"/>
    </source>
</evidence>
<comment type="caution">
    <text evidence="3">The sequence shown here is derived from an EMBL/GenBank/DDBJ whole genome shotgun (WGS) entry which is preliminary data.</text>
</comment>
<protein>
    <recommendedName>
        <fullName evidence="5">Peptidase C-terminal archaeal/bacterial domain-containing protein</fullName>
    </recommendedName>
</protein>
<dbReference type="RefSeq" id="WP_379928062.1">
    <property type="nucleotide sequence ID" value="NZ_JBHUMM010000005.1"/>
</dbReference>
<keyword evidence="1" id="KW-0175">Coiled coil</keyword>
<feature type="region of interest" description="Disordered" evidence="2">
    <location>
        <begin position="158"/>
        <end position="189"/>
    </location>
</feature>
<name>A0ABW5R961_9BACL</name>
<evidence type="ECO:0000256" key="2">
    <source>
        <dbReference type="SAM" id="MobiDB-lite"/>
    </source>
</evidence>
<dbReference type="Gene3D" id="2.60.120.380">
    <property type="match status" value="2"/>
</dbReference>
<keyword evidence="4" id="KW-1185">Reference proteome</keyword>
<evidence type="ECO:0008006" key="5">
    <source>
        <dbReference type="Google" id="ProtNLM"/>
    </source>
</evidence>
<evidence type="ECO:0000313" key="3">
    <source>
        <dbReference type="EMBL" id="MFD2670647.1"/>
    </source>
</evidence>